<dbReference type="Proteomes" id="UP000823405">
    <property type="component" value="Unassembled WGS sequence"/>
</dbReference>
<dbReference type="EC" id="3.4.19.1" evidence="5"/>
<evidence type="ECO:0000256" key="9">
    <source>
        <dbReference type="ARBA" id="ARBA00032829"/>
    </source>
</evidence>
<proteinExistence type="inferred from homology"/>
<evidence type="ECO:0000256" key="3">
    <source>
        <dbReference type="ARBA" id="ARBA00010040"/>
    </source>
</evidence>
<name>A0A9P6QW17_9FUNG</name>
<keyword evidence="8" id="KW-0378">Hydrolase</keyword>
<keyword evidence="13" id="KW-1185">Reference proteome</keyword>
<evidence type="ECO:0000256" key="7">
    <source>
        <dbReference type="ARBA" id="ARBA00022490"/>
    </source>
</evidence>
<comment type="catalytic activity">
    <reaction evidence="1">
        <text>Cleavage of an N-acetyl or N-formyl amino acid from the N-terminus of a polypeptide.</text>
        <dbReference type="EC" id="3.4.19.1"/>
    </reaction>
</comment>
<evidence type="ECO:0000256" key="5">
    <source>
        <dbReference type="ARBA" id="ARBA00012917"/>
    </source>
</evidence>
<dbReference type="GO" id="GO:0004252">
    <property type="term" value="F:serine-type endopeptidase activity"/>
    <property type="evidence" value="ECO:0007669"/>
    <property type="project" value="TreeGrafter"/>
</dbReference>
<evidence type="ECO:0000313" key="13">
    <source>
        <dbReference type="Proteomes" id="UP000823405"/>
    </source>
</evidence>
<evidence type="ECO:0000313" key="12">
    <source>
        <dbReference type="EMBL" id="KAG0295135.1"/>
    </source>
</evidence>
<dbReference type="OrthoDB" id="43744at2759"/>
<dbReference type="SUPFAM" id="SSF82171">
    <property type="entry name" value="DPP6 N-terminal domain-like"/>
    <property type="match status" value="1"/>
</dbReference>
<feature type="domain" description="Peptidase S9 prolyl oligopeptidase catalytic" evidence="10">
    <location>
        <begin position="413"/>
        <end position="636"/>
    </location>
</feature>
<comment type="caution">
    <text evidence="12">The sequence shown here is derived from an EMBL/GenBank/DDBJ whole genome shotgun (WGS) entry which is preliminary data.</text>
</comment>
<comment type="similarity">
    <text evidence="3">Belongs to the peptidase S9C family.</text>
</comment>
<evidence type="ECO:0000259" key="10">
    <source>
        <dbReference type="Pfam" id="PF00326"/>
    </source>
</evidence>
<dbReference type="GO" id="GO:0006508">
    <property type="term" value="P:proteolysis"/>
    <property type="evidence" value="ECO:0007669"/>
    <property type="project" value="InterPro"/>
</dbReference>
<dbReference type="Pfam" id="PF00326">
    <property type="entry name" value="Peptidase_S9"/>
    <property type="match status" value="1"/>
</dbReference>
<comment type="subcellular location">
    <subcellularLocation>
        <location evidence="2">Cytoplasm</location>
    </subcellularLocation>
</comment>
<feature type="domain" description="Acylamino-acid-releasing enzyme N-terminal" evidence="11">
    <location>
        <begin position="113"/>
        <end position="222"/>
    </location>
</feature>
<dbReference type="GO" id="GO:0005737">
    <property type="term" value="C:cytoplasm"/>
    <property type="evidence" value="ECO:0007669"/>
    <property type="project" value="UniProtKB-SubCell"/>
</dbReference>
<gene>
    <name evidence="12" type="ORF">BGZ97_004897</name>
</gene>
<evidence type="ECO:0000256" key="6">
    <source>
        <dbReference type="ARBA" id="ARBA00018421"/>
    </source>
</evidence>
<dbReference type="InterPro" id="IPR001375">
    <property type="entry name" value="Peptidase_S9_cat"/>
</dbReference>
<dbReference type="GO" id="GO:0008242">
    <property type="term" value="F:omega peptidase activity"/>
    <property type="evidence" value="ECO:0007669"/>
    <property type="project" value="UniProtKB-EC"/>
</dbReference>
<evidence type="ECO:0000256" key="2">
    <source>
        <dbReference type="ARBA" id="ARBA00004496"/>
    </source>
</evidence>
<comment type="subunit">
    <text evidence="4">Homotetramer.</text>
</comment>
<dbReference type="SUPFAM" id="SSF53474">
    <property type="entry name" value="alpha/beta-Hydrolases"/>
    <property type="match status" value="1"/>
</dbReference>
<dbReference type="Pfam" id="PF19283">
    <property type="entry name" value="APEH_N"/>
    <property type="match status" value="3"/>
</dbReference>
<dbReference type="InterPro" id="IPR011042">
    <property type="entry name" value="6-blade_b-propeller_TolB-like"/>
</dbReference>
<sequence>MFTRIVVASIAEDKSIPLILSGPSVDTGDAAAQAVSPSGKLTVVLRSVPGEKKKHFVEIWSESSILHLLETTAIHDDFYTDSTFGTLEWSRDETKIVYIAERKKSEDALEKYNYKPDWGETFTGRREPTLVVVNLENFEVKALAHLEGHMSPGQAIFSHDSNSLIFTGYNRDPQLYGIAYCQNRFTGLYQINTDGADLKTLTKDLKSARSPRLNKDGTTLIDIASGKVSTVVDYVRKADPKIGFPGLYIDQLPQQLWISSTKIIASSAHRTRRTLLSIDIESGAVEELTPASQYPGTTTLLFANEKWILTTYSTPTEPWALYLGQIDYGKGNSKVHFSILEQAKVEKAKAFYQPHSWSIMDKIPGQEESLEALYLEPFKRDGAAQQKSAVSGSKPPLVIFPHGGPHSALAAEFSVLNLVLVGLGFAVACVNFTGSLGFGQDNVEALVGRVGELDVKQCEAVRDYILSQGHVDTKRTCLTGGSHGGFIVAHLLKDPSWKAAVLRNPVMDIPALAGGTDNVPWGYAVNGLPYDMALPPTATLADPEVFKKLRASSPMEHVEKVVAPTLMMLGSGDRRVPPSQGISWWQARQNKIRQDKDEKHAKAVNRILMFDGTGHALDSIEAESHSTYALANFLVEFTRVDQP</sequence>
<protein>
    <recommendedName>
        <fullName evidence="6">Acylamino-acid-releasing enzyme</fullName>
        <ecNumber evidence="5">3.4.19.1</ecNumber>
    </recommendedName>
    <alternativeName>
        <fullName evidence="9">Dipeptidyl-peptidase V</fullName>
    </alternativeName>
</protein>
<dbReference type="Gene3D" id="2.120.10.30">
    <property type="entry name" value="TolB, C-terminal domain"/>
    <property type="match status" value="1"/>
</dbReference>
<keyword evidence="7" id="KW-0963">Cytoplasm</keyword>
<dbReference type="PANTHER" id="PTHR42776">
    <property type="entry name" value="SERINE PEPTIDASE S9 FAMILY MEMBER"/>
    <property type="match status" value="1"/>
</dbReference>
<evidence type="ECO:0000256" key="8">
    <source>
        <dbReference type="ARBA" id="ARBA00022801"/>
    </source>
</evidence>
<dbReference type="InterPro" id="IPR045550">
    <property type="entry name" value="AARE_N"/>
</dbReference>
<dbReference type="Gene3D" id="3.40.50.1820">
    <property type="entry name" value="alpha/beta hydrolase"/>
    <property type="match status" value="1"/>
</dbReference>
<organism evidence="12 13">
    <name type="scientific">Linnemannia gamsii</name>
    <dbReference type="NCBI Taxonomy" id="64522"/>
    <lineage>
        <taxon>Eukaryota</taxon>
        <taxon>Fungi</taxon>
        <taxon>Fungi incertae sedis</taxon>
        <taxon>Mucoromycota</taxon>
        <taxon>Mortierellomycotina</taxon>
        <taxon>Mortierellomycetes</taxon>
        <taxon>Mortierellales</taxon>
        <taxon>Mortierellaceae</taxon>
        <taxon>Linnemannia</taxon>
    </lineage>
</organism>
<dbReference type="EMBL" id="JAAAIN010002262">
    <property type="protein sequence ID" value="KAG0295135.1"/>
    <property type="molecule type" value="Genomic_DNA"/>
</dbReference>
<dbReference type="AlphaFoldDB" id="A0A9P6QW17"/>
<reference evidence="12" key="1">
    <citation type="journal article" date="2020" name="Fungal Divers.">
        <title>Resolving the Mortierellaceae phylogeny through synthesis of multi-gene phylogenetics and phylogenomics.</title>
        <authorList>
            <person name="Vandepol N."/>
            <person name="Liber J."/>
            <person name="Desiro A."/>
            <person name="Na H."/>
            <person name="Kennedy M."/>
            <person name="Barry K."/>
            <person name="Grigoriev I.V."/>
            <person name="Miller A.N."/>
            <person name="O'Donnell K."/>
            <person name="Stajich J.E."/>
            <person name="Bonito G."/>
        </authorList>
    </citation>
    <scope>NUCLEOTIDE SEQUENCE</scope>
    <source>
        <strain evidence="12">NVP60</strain>
    </source>
</reference>
<evidence type="ECO:0000256" key="4">
    <source>
        <dbReference type="ARBA" id="ARBA00011881"/>
    </source>
</evidence>
<feature type="domain" description="Acylamino-acid-releasing enzyme N-terminal" evidence="11">
    <location>
        <begin position="225"/>
        <end position="333"/>
    </location>
</feature>
<dbReference type="PANTHER" id="PTHR42776:SF4">
    <property type="entry name" value="ACYLAMINO-ACID-RELEASING ENZYME"/>
    <property type="match status" value="1"/>
</dbReference>
<dbReference type="InterPro" id="IPR029058">
    <property type="entry name" value="AB_hydrolase_fold"/>
</dbReference>
<feature type="domain" description="Acylamino-acid-releasing enzyme N-terminal" evidence="11">
    <location>
        <begin position="14"/>
        <end position="106"/>
    </location>
</feature>
<evidence type="ECO:0000259" key="11">
    <source>
        <dbReference type="Pfam" id="PF19283"/>
    </source>
</evidence>
<evidence type="ECO:0000256" key="1">
    <source>
        <dbReference type="ARBA" id="ARBA00000721"/>
    </source>
</evidence>
<accession>A0A9P6QW17</accession>